<dbReference type="RefSeq" id="WP_189631682.1">
    <property type="nucleotide sequence ID" value="NZ_BNAG01000006.1"/>
</dbReference>
<proteinExistence type="predicted"/>
<evidence type="ECO:0000313" key="3">
    <source>
        <dbReference type="Proteomes" id="UP000658258"/>
    </source>
</evidence>
<keyword evidence="1" id="KW-0472">Membrane</keyword>
<evidence type="ECO:0008006" key="4">
    <source>
        <dbReference type="Google" id="ProtNLM"/>
    </source>
</evidence>
<feature type="transmembrane region" description="Helical" evidence="1">
    <location>
        <begin position="12"/>
        <end position="28"/>
    </location>
</feature>
<keyword evidence="1" id="KW-1133">Transmembrane helix</keyword>
<dbReference type="EMBL" id="BNAG01000006">
    <property type="protein sequence ID" value="GHE75648.1"/>
    <property type="molecule type" value="Genomic_DNA"/>
</dbReference>
<keyword evidence="1" id="KW-0812">Transmembrane</keyword>
<sequence length="134" mass="15040">MNKLNTRNILNWALRLIPAIIMLQTLYFKFTGAEESVYIFTRIGMEPWGRYVVGTTELLVGILLLTRWYGLGAILGLGTITGAIFFHLTVLGMEVQGDGGYLFILALTVFMACTLLILLHFKEVKNQLLSAIKK</sequence>
<feature type="transmembrane region" description="Helical" evidence="1">
    <location>
        <begin position="73"/>
        <end position="93"/>
    </location>
</feature>
<evidence type="ECO:0000313" key="2">
    <source>
        <dbReference type="EMBL" id="GHE75648.1"/>
    </source>
</evidence>
<reference evidence="3" key="1">
    <citation type="journal article" date="2019" name="Int. J. Syst. Evol. Microbiol.">
        <title>The Global Catalogue of Microorganisms (GCM) 10K type strain sequencing project: providing services to taxonomists for standard genome sequencing and annotation.</title>
        <authorList>
            <consortium name="The Broad Institute Genomics Platform"/>
            <consortium name="The Broad Institute Genome Sequencing Center for Infectious Disease"/>
            <person name="Wu L."/>
            <person name="Ma J."/>
        </authorList>
    </citation>
    <scope>NUCLEOTIDE SEQUENCE [LARGE SCALE GENOMIC DNA]</scope>
    <source>
        <strain evidence="3">CGMCC 1.15111</strain>
    </source>
</reference>
<protein>
    <recommendedName>
        <fullName evidence="4">DoxX family protein</fullName>
    </recommendedName>
</protein>
<feature type="transmembrane region" description="Helical" evidence="1">
    <location>
        <begin position="99"/>
        <end position="119"/>
    </location>
</feature>
<dbReference type="Proteomes" id="UP000658258">
    <property type="component" value="Unassembled WGS sequence"/>
</dbReference>
<name>A0ABQ3I9J7_9BACT</name>
<accession>A0ABQ3I9J7</accession>
<feature type="transmembrane region" description="Helical" evidence="1">
    <location>
        <begin position="48"/>
        <end position="66"/>
    </location>
</feature>
<organism evidence="2 3">
    <name type="scientific">Roseivirga thermotolerans</name>
    <dbReference type="NCBI Taxonomy" id="1758176"/>
    <lineage>
        <taxon>Bacteria</taxon>
        <taxon>Pseudomonadati</taxon>
        <taxon>Bacteroidota</taxon>
        <taxon>Cytophagia</taxon>
        <taxon>Cytophagales</taxon>
        <taxon>Roseivirgaceae</taxon>
        <taxon>Roseivirga</taxon>
    </lineage>
</organism>
<keyword evidence="3" id="KW-1185">Reference proteome</keyword>
<comment type="caution">
    <text evidence="2">The sequence shown here is derived from an EMBL/GenBank/DDBJ whole genome shotgun (WGS) entry which is preliminary data.</text>
</comment>
<gene>
    <name evidence="2" type="ORF">GCM10011340_35700</name>
</gene>
<evidence type="ECO:0000256" key="1">
    <source>
        <dbReference type="SAM" id="Phobius"/>
    </source>
</evidence>